<dbReference type="Proteomes" id="UP000673975">
    <property type="component" value="Unassembled WGS sequence"/>
</dbReference>
<dbReference type="SUPFAM" id="SSF111369">
    <property type="entry name" value="HlyD-like secretion proteins"/>
    <property type="match status" value="1"/>
</dbReference>
<evidence type="ECO:0000313" key="9">
    <source>
        <dbReference type="Proteomes" id="UP000673975"/>
    </source>
</evidence>
<evidence type="ECO:0000259" key="7">
    <source>
        <dbReference type="Pfam" id="PF25954"/>
    </source>
</evidence>
<dbReference type="InterPro" id="IPR058792">
    <property type="entry name" value="Beta-barrel_RND_2"/>
</dbReference>
<dbReference type="EMBL" id="JAFIDN010000003">
    <property type="protein sequence ID" value="MBP3192071.1"/>
    <property type="molecule type" value="Genomic_DNA"/>
</dbReference>
<dbReference type="NCBIfam" id="TIGR01730">
    <property type="entry name" value="RND_mfp"/>
    <property type="match status" value="1"/>
</dbReference>
<proteinExistence type="inferred from homology"/>
<keyword evidence="2" id="KW-0813">Transport</keyword>
<dbReference type="InterPro" id="IPR021782">
    <property type="entry name" value="DUF3347"/>
</dbReference>
<dbReference type="Pfam" id="PF11827">
    <property type="entry name" value="DUF3347"/>
    <property type="match status" value="1"/>
</dbReference>
<dbReference type="GO" id="GO:0022857">
    <property type="term" value="F:transmembrane transporter activity"/>
    <property type="evidence" value="ECO:0007669"/>
    <property type="project" value="InterPro"/>
</dbReference>
<dbReference type="Gene3D" id="2.40.420.20">
    <property type="match status" value="1"/>
</dbReference>
<dbReference type="FunFam" id="2.40.30.170:FF:000010">
    <property type="entry name" value="Efflux RND transporter periplasmic adaptor subunit"/>
    <property type="match status" value="1"/>
</dbReference>
<organism evidence="8 9">
    <name type="scientific">Natronogracilivirga saccharolytica</name>
    <dbReference type="NCBI Taxonomy" id="2812953"/>
    <lineage>
        <taxon>Bacteria</taxon>
        <taxon>Pseudomonadati</taxon>
        <taxon>Balneolota</taxon>
        <taxon>Balneolia</taxon>
        <taxon>Balneolales</taxon>
        <taxon>Cyclonatronaceae</taxon>
        <taxon>Natronogracilivirga</taxon>
    </lineage>
</organism>
<protein>
    <submittedName>
        <fullName evidence="8">Efflux RND transporter periplasmic adaptor subunit</fullName>
    </submittedName>
</protein>
<gene>
    <name evidence="8" type="ORF">NATSA_05295</name>
</gene>
<sequence length="611" mass="68801">MKPTRNQIITGAGLVLAGLLLGWILFAGPADHDHEDNGHDHDHEMAEGEHDHSAENGEEVWTCSMHPSVREDGPGACPICGMDLIPASAEEHEDDYSMVMTESAVKLADIQTTSVVRGNPEREIRMPGRIKVDERRLVNITTQFPGRVIKTKVDFTGAPIRKGEPMASVYSPELIAAQRELLEAARKKESNPRLYESARQKFRFWEFTDNQIDNIISHGEVQRELEILSPADGFVMSRNIADEEHFAEGSVIFEVANLDHLWVVLEAYEEDLDWISTGDEIRFSTRGNPGNSHTATVSYIDPVIDSRKRTAGVRADIENNDMRLKPEMLVSGTVKSVMEEEKLMVPASSVLWTGPRSLVYVKDTGADTPRFEAREVDLGLRSGDHFVIEDGVEEGEQVVFHGAFRVDSEFQLADRFSMMNREPGTGAVPAHDHGDMDMDDHDDPAMDHDDHAEPDDEPHEHGEAIDGATDDFREDFAAVLEYYLQGKEALTTSDFDGARQAFERTAEELEAVGLHRMEGDAHMRWMDQYEAIDGHLDHILEAGDIEELRQGFAQLSHVLIEVVRNYEIPGVHYHQYCPMVDEDWLSSEEEIANPYDPDMLRCGEVIERIEF</sequence>
<evidence type="ECO:0000256" key="1">
    <source>
        <dbReference type="ARBA" id="ARBA00009477"/>
    </source>
</evidence>
<feature type="region of interest" description="Disordered" evidence="3">
    <location>
        <begin position="425"/>
        <end position="466"/>
    </location>
</feature>
<dbReference type="InterPro" id="IPR045800">
    <property type="entry name" value="HMBD"/>
</dbReference>
<evidence type="ECO:0000259" key="5">
    <source>
        <dbReference type="Pfam" id="PF19335"/>
    </source>
</evidence>
<dbReference type="Gene3D" id="2.40.30.170">
    <property type="match status" value="1"/>
</dbReference>
<evidence type="ECO:0000259" key="4">
    <source>
        <dbReference type="Pfam" id="PF11827"/>
    </source>
</evidence>
<feature type="region of interest" description="Disordered" evidence="3">
    <location>
        <begin position="34"/>
        <end position="56"/>
    </location>
</feature>
<dbReference type="Gene3D" id="6.10.140.730">
    <property type="match status" value="1"/>
</dbReference>
<dbReference type="InterPro" id="IPR058791">
    <property type="entry name" value="3HB_CusB"/>
</dbReference>
<name>A0A8J7S8A7_9BACT</name>
<dbReference type="GO" id="GO:0030288">
    <property type="term" value="C:outer membrane-bounded periplasmic space"/>
    <property type="evidence" value="ECO:0007669"/>
    <property type="project" value="TreeGrafter"/>
</dbReference>
<evidence type="ECO:0000256" key="3">
    <source>
        <dbReference type="SAM" id="MobiDB-lite"/>
    </source>
</evidence>
<feature type="compositionally biased region" description="Basic and acidic residues" evidence="3">
    <location>
        <begin position="34"/>
        <end position="55"/>
    </location>
</feature>
<dbReference type="Pfam" id="PF25954">
    <property type="entry name" value="Beta-barrel_RND_2"/>
    <property type="match status" value="1"/>
</dbReference>
<dbReference type="PANTHER" id="PTHR30097">
    <property type="entry name" value="CATION EFFLUX SYSTEM PROTEIN CUSB"/>
    <property type="match status" value="1"/>
</dbReference>
<keyword evidence="9" id="KW-1185">Reference proteome</keyword>
<reference evidence="8" key="1">
    <citation type="submission" date="2021-02" db="EMBL/GenBank/DDBJ databases">
        <title>Natronogracilivirga saccharolytica gen. nov. sp. nov. a new anaerobic, haloalkiliphilic carbohydrate-fermenting bacterium from soda lake and proposing of Cyclonatronumiaceae fam. nov. in the phylum Balneolaeota.</title>
        <authorList>
            <person name="Zhilina T.N."/>
            <person name="Sorokin D.Y."/>
            <person name="Zavarzina D.G."/>
            <person name="Toshchakov S.V."/>
            <person name="Kublanov I.V."/>
        </authorList>
    </citation>
    <scope>NUCLEOTIDE SEQUENCE</scope>
    <source>
        <strain evidence="8">Z-1702</strain>
    </source>
</reference>
<evidence type="ECO:0000259" key="6">
    <source>
        <dbReference type="Pfam" id="PF25869"/>
    </source>
</evidence>
<feature type="domain" description="Heavy metal binding" evidence="5">
    <location>
        <begin position="60"/>
        <end position="87"/>
    </location>
</feature>
<comment type="similarity">
    <text evidence="1">Belongs to the membrane fusion protein (MFP) (TC 8.A.1) family.</text>
</comment>
<dbReference type="RefSeq" id="WP_210510967.1">
    <property type="nucleotide sequence ID" value="NZ_JAFIDN010000003.1"/>
</dbReference>
<evidence type="ECO:0000313" key="8">
    <source>
        <dbReference type="EMBL" id="MBP3192071.1"/>
    </source>
</evidence>
<comment type="caution">
    <text evidence="8">The sequence shown here is derived from an EMBL/GenBank/DDBJ whole genome shotgun (WGS) entry which is preliminary data.</text>
</comment>
<dbReference type="GO" id="GO:0016020">
    <property type="term" value="C:membrane"/>
    <property type="evidence" value="ECO:0007669"/>
    <property type="project" value="InterPro"/>
</dbReference>
<evidence type="ECO:0000256" key="2">
    <source>
        <dbReference type="ARBA" id="ARBA00022448"/>
    </source>
</evidence>
<dbReference type="InterPro" id="IPR051909">
    <property type="entry name" value="MFP_Cation_Efflux"/>
</dbReference>
<dbReference type="InterPro" id="IPR006143">
    <property type="entry name" value="RND_pump_MFP"/>
</dbReference>
<dbReference type="GO" id="GO:0046914">
    <property type="term" value="F:transition metal ion binding"/>
    <property type="evidence" value="ECO:0007669"/>
    <property type="project" value="TreeGrafter"/>
</dbReference>
<dbReference type="GO" id="GO:0015679">
    <property type="term" value="P:plasma membrane copper ion transport"/>
    <property type="evidence" value="ECO:0007669"/>
    <property type="project" value="TreeGrafter"/>
</dbReference>
<dbReference type="GO" id="GO:0060003">
    <property type="term" value="P:copper ion export"/>
    <property type="evidence" value="ECO:0007669"/>
    <property type="project" value="TreeGrafter"/>
</dbReference>
<dbReference type="Pfam" id="PF25869">
    <property type="entry name" value="3HB_CusB"/>
    <property type="match status" value="1"/>
</dbReference>
<dbReference type="AlphaFoldDB" id="A0A8J7S8A7"/>
<dbReference type="PANTHER" id="PTHR30097:SF4">
    <property type="entry name" value="SLR6042 PROTEIN"/>
    <property type="match status" value="1"/>
</dbReference>
<feature type="domain" description="DUF3347" evidence="4">
    <location>
        <begin position="479"/>
        <end position="567"/>
    </location>
</feature>
<accession>A0A8J7S8A7</accession>
<dbReference type="Pfam" id="PF19335">
    <property type="entry name" value="HMBD"/>
    <property type="match status" value="1"/>
</dbReference>
<feature type="domain" description="CusB-like beta-barrel" evidence="7">
    <location>
        <begin position="261"/>
        <end position="334"/>
    </location>
</feature>
<feature type="domain" description="CusB-like three alpha-helical bundle" evidence="6">
    <location>
        <begin position="173"/>
        <end position="223"/>
    </location>
</feature>